<proteinExistence type="predicted"/>
<sequence length="100" mass="11013">METSIGRLNSHSSLTSEMVSNEVEFLSETLGNLRDAGEISNDAYLDAGSIQGGLNLVAGLLEQEVSGDEVMKQLEQLAERASRISDNYPQMDHKIERCRI</sequence>
<name>A0A075GGN7_9EURY</name>
<protein>
    <submittedName>
        <fullName evidence="1">Uncharacterized protein</fullName>
    </submittedName>
</protein>
<dbReference type="AlphaFoldDB" id="A0A075GGN7"/>
<organism evidence="1">
    <name type="scientific">uncultured marine group II/III euryarchaeote KM3_141_C12</name>
    <dbReference type="NCBI Taxonomy" id="1457877"/>
    <lineage>
        <taxon>Archaea</taxon>
        <taxon>Methanobacteriati</taxon>
        <taxon>Methanobacteriota</taxon>
        <taxon>environmental samples</taxon>
    </lineage>
</organism>
<evidence type="ECO:0000313" key="1">
    <source>
        <dbReference type="EMBL" id="AIF01107.1"/>
    </source>
</evidence>
<accession>A0A075GGN7</accession>
<reference evidence="1" key="1">
    <citation type="journal article" date="2014" name="Genome Biol. Evol.">
        <title>Pangenome evidence for extensive interdomain horizontal transfer affecting lineage core and shell genes in uncultured planktonic thaumarchaeota and euryarchaeota.</title>
        <authorList>
            <person name="Deschamps P."/>
            <person name="Zivanovic Y."/>
            <person name="Moreira D."/>
            <person name="Rodriguez-Valera F."/>
            <person name="Lopez-Garcia P."/>
        </authorList>
    </citation>
    <scope>NUCLEOTIDE SEQUENCE</scope>
</reference>
<dbReference type="EMBL" id="KF900612">
    <property type="protein sequence ID" value="AIF01107.1"/>
    <property type="molecule type" value="Genomic_DNA"/>
</dbReference>